<evidence type="ECO:0000313" key="2">
    <source>
        <dbReference type="Proteomes" id="UP000248314"/>
    </source>
</evidence>
<dbReference type="Proteomes" id="UP000248314">
    <property type="component" value="Unassembled WGS sequence"/>
</dbReference>
<comment type="caution">
    <text evidence="1">The sequence shown here is derived from an EMBL/GenBank/DDBJ whole genome shotgun (WGS) entry which is preliminary data.</text>
</comment>
<reference evidence="1 2" key="1">
    <citation type="submission" date="2018-05" db="EMBL/GenBank/DDBJ databases">
        <title>Genomic Encyclopedia of Type Strains, Phase I: the one thousand microbial genomes (KMG-I) project.</title>
        <authorList>
            <person name="Kyrpides N."/>
        </authorList>
    </citation>
    <scope>NUCLEOTIDE SEQUENCE [LARGE SCALE GENOMIC DNA]</scope>
    <source>
        <strain evidence="1 2">DSM 15611</strain>
    </source>
</reference>
<dbReference type="STRING" id="1122991.GCA_000613445_02508"/>
<protein>
    <submittedName>
        <fullName evidence="1">Uncharacterized protein</fullName>
    </submittedName>
</protein>
<evidence type="ECO:0000313" key="1">
    <source>
        <dbReference type="EMBL" id="PXX23184.1"/>
    </source>
</evidence>
<dbReference type="EMBL" id="QJJX01000007">
    <property type="protein sequence ID" value="PXX23184.1"/>
    <property type="molecule type" value="Genomic_DNA"/>
</dbReference>
<organism evidence="1 2">
    <name type="scientific">Hoylesella shahii DSM 15611 = JCM 12083</name>
    <dbReference type="NCBI Taxonomy" id="1122991"/>
    <lineage>
        <taxon>Bacteria</taxon>
        <taxon>Pseudomonadati</taxon>
        <taxon>Bacteroidota</taxon>
        <taxon>Bacteroidia</taxon>
        <taxon>Bacteroidales</taxon>
        <taxon>Prevotellaceae</taxon>
        <taxon>Hoylesella</taxon>
    </lineage>
</organism>
<keyword evidence="2" id="KW-1185">Reference proteome</keyword>
<proteinExistence type="predicted"/>
<accession>A0A318HXH2</accession>
<name>A0A318HXH2_9BACT</name>
<gene>
    <name evidence="1" type="ORF">EJ73_00850</name>
</gene>
<dbReference type="AlphaFoldDB" id="A0A318HXH2"/>
<sequence length="59" mass="6790">MQGMIVSAKVINNVMNMRFFLKKTLFLPLLCTLIYVLHNAIRPATIIERGARTVQTQRD</sequence>